<feature type="transmembrane region" description="Helical" evidence="1">
    <location>
        <begin position="146"/>
        <end position="166"/>
    </location>
</feature>
<dbReference type="PANTHER" id="PTHR23028:SF53">
    <property type="entry name" value="ACYL_TRANSF_3 DOMAIN-CONTAINING PROTEIN"/>
    <property type="match status" value="1"/>
</dbReference>
<comment type="caution">
    <text evidence="3">The sequence shown here is derived from an EMBL/GenBank/DDBJ whole genome shotgun (WGS) entry which is preliminary data.</text>
</comment>
<evidence type="ECO:0000313" key="4">
    <source>
        <dbReference type="Proteomes" id="UP000236327"/>
    </source>
</evidence>
<keyword evidence="1" id="KW-0472">Membrane</keyword>
<evidence type="ECO:0000259" key="2">
    <source>
        <dbReference type="Pfam" id="PF01757"/>
    </source>
</evidence>
<dbReference type="AlphaFoldDB" id="A0A2K2G3I5"/>
<evidence type="ECO:0000256" key="1">
    <source>
        <dbReference type="SAM" id="Phobius"/>
    </source>
</evidence>
<dbReference type="Pfam" id="PF01757">
    <property type="entry name" value="Acyl_transf_3"/>
    <property type="match status" value="1"/>
</dbReference>
<feature type="transmembrane region" description="Helical" evidence="1">
    <location>
        <begin position="105"/>
        <end position="126"/>
    </location>
</feature>
<keyword evidence="4" id="KW-1185">Reference proteome</keyword>
<dbReference type="GO" id="GO:0000271">
    <property type="term" value="P:polysaccharide biosynthetic process"/>
    <property type="evidence" value="ECO:0007669"/>
    <property type="project" value="TreeGrafter"/>
</dbReference>
<feature type="transmembrane region" description="Helical" evidence="1">
    <location>
        <begin position="253"/>
        <end position="275"/>
    </location>
</feature>
<feature type="transmembrane region" description="Helical" evidence="1">
    <location>
        <begin position="44"/>
        <end position="60"/>
    </location>
</feature>
<organism evidence="3 4">
    <name type="scientific">Novosphingobium guangzhouense</name>
    <dbReference type="NCBI Taxonomy" id="1850347"/>
    <lineage>
        <taxon>Bacteria</taxon>
        <taxon>Pseudomonadati</taxon>
        <taxon>Pseudomonadota</taxon>
        <taxon>Alphaproteobacteria</taxon>
        <taxon>Sphingomonadales</taxon>
        <taxon>Sphingomonadaceae</taxon>
        <taxon>Novosphingobium</taxon>
    </lineage>
</organism>
<keyword evidence="1" id="KW-1133">Transmembrane helix</keyword>
<feature type="domain" description="Acyltransferase 3" evidence="2">
    <location>
        <begin position="8"/>
        <end position="337"/>
    </location>
</feature>
<reference evidence="3 4" key="1">
    <citation type="submission" date="2016-05" db="EMBL/GenBank/DDBJ databases">
        <title>Complete genome sequence of Novosphingobium guangzhouense SA925(T).</title>
        <authorList>
            <person name="Sha S."/>
        </authorList>
    </citation>
    <scope>NUCLEOTIDE SEQUENCE [LARGE SCALE GENOMIC DNA]</scope>
    <source>
        <strain evidence="3 4">SA925</strain>
    </source>
</reference>
<dbReference type="GO" id="GO:0016747">
    <property type="term" value="F:acyltransferase activity, transferring groups other than amino-acyl groups"/>
    <property type="evidence" value="ECO:0007669"/>
    <property type="project" value="InterPro"/>
</dbReference>
<feature type="transmembrane region" description="Helical" evidence="1">
    <location>
        <begin position="178"/>
        <end position="204"/>
    </location>
</feature>
<feature type="transmembrane region" description="Helical" evidence="1">
    <location>
        <begin position="319"/>
        <end position="338"/>
    </location>
</feature>
<feature type="transmembrane region" description="Helical" evidence="1">
    <location>
        <begin position="287"/>
        <end position="313"/>
    </location>
</feature>
<dbReference type="InterPro" id="IPR002656">
    <property type="entry name" value="Acyl_transf_3_dom"/>
</dbReference>
<dbReference type="Proteomes" id="UP000236327">
    <property type="component" value="Unassembled WGS sequence"/>
</dbReference>
<feature type="transmembrane region" description="Helical" evidence="1">
    <location>
        <begin position="216"/>
        <end position="241"/>
    </location>
</feature>
<gene>
    <name evidence="3" type="ORF">A8V01_15705</name>
</gene>
<dbReference type="InterPro" id="IPR050879">
    <property type="entry name" value="Acyltransferase_3"/>
</dbReference>
<feature type="transmembrane region" description="Helical" evidence="1">
    <location>
        <begin position="7"/>
        <end position="24"/>
    </location>
</feature>
<dbReference type="PANTHER" id="PTHR23028">
    <property type="entry name" value="ACETYLTRANSFERASE"/>
    <property type="match status" value="1"/>
</dbReference>
<dbReference type="GO" id="GO:0016020">
    <property type="term" value="C:membrane"/>
    <property type="evidence" value="ECO:0007669"/>
    <property type="project" value="TreeGrafter"/>
</dbReference>
<dbReference type="OrthoDB" id="9796461at2"/>
<accession>A0A2K2G3I5</accession>
<sequence length="371" mass="40460">MSRNLSVFLDLLRLFAAMLVLIGHAGEVYQLQLPAMIGHSAKEGVAIFFVLSGFVIAFVAQNKEKDWRAFARARALRMYSVVPLAVAVLVLCYALGVAFDPQAYAAGSVSLRAGAIGEPPGGWLLLRYLTFTNEIWFDRAMISTGAPFWSLGYEVAYYVGFAVMFYGRGVRRWVLAGLWLAVCGPRIILAFPLWLLGVAAWSVVRRGMRMKRAHALAALSLVALTAIILRKWCAAVAMPLFEWAEAGRLAASMGYYLSLGLLLAAAIVILASAAVDRSIWPRRLEGVVRFCAGASFTLYIAHLPVMVLISVMWPGSNGSLLGGLTATALTFVITLSLAELGERRKAGYAKFFSKISMWVPVKNKESIPAID</sequence>
<protein>
    <recommendedName>
        <fullName evidence="2">Acyltransferase 3 domain-containing protein</fullName>
    </recommendedName>
</protein>
<dbReference type="RefSeq" id="WP_146037211.1">
    <property type="nucleotide sequence ID" value="NZ_LYMM01000024.1"/>
</dbReference>
<keyword evidence="1" id="KW-0812">Transmembrane</keyword>
<name>A0A2K2G3I5_9SPHN</name>
<dbReference type="EMBL" id="LYMM01000024">
    <property type="protein sequence ID" value="PNU05603.1"/>
    <property type="molecule type" value="Genomic_DNA"/>
</dbReference>
<evidence type="ECO:0000313" key="3">
    <source>
        <dbReference type="EMBL" id="PNU05603.1"/>
    </source>
</evidence>
<proteinExistence type="predicted"/>
<feature type="transmembrane region" description="Helical" evidence="1">
    <location>
        <begin position="81"/>
        <end position="99"/>
    </location>
</feature>